<reference evidence="5 6" key="1">
    <citation type="journal article" date="2014" name="Genome Announc.">
        <title>Genome Sequence and Methylome of Soil Bacterium Gemmatirosa kalamazoonensis KBS708T, a Member of the Rarely Cultivated Gemmatimonadetes Phylum.</title>
        <authorList>
            <person name="Debruyn J.M."/>
            <person name="Radosevich M."/>
            <person name="Wommack K.E."/>
            <person name="Polson S.W."/>
            <person name="Hauser L.J."/>
            <person name="Fawaz M.N."/>
            <person name="Korlach J."/>
            <person name="Tsai Y.C."/>
        </authorList>
    </citation>
    <scope>NUCLEOTIDE SEQUENCE [LARGE SCALE GENOMIC DNA]</scope>
    <source>
        <strain evidence="5 6">KBS708</strain>
    </source>
</reference>
<dbReference type="Pfam" id="PF00326">
    <property type="entry name" value="Peptidase_S9"/>
    <property type="match status" value="1"/>
</dbReference>
<evidence type="ECO:0000313" key="6">
    <source>
        <dbReference type="Proteomes" id="UP000019151"/>
    </source>
</evidence>
<name>W0RCR7_9BACT</name>
<dbReference type="eggNOG" id="COG1506">
    <property type="taxonomic scope" value="Bacteria"/>
</dbReference>
<dbReference type="InterPro" id="IPR050278">
    <property type="entry name" value="Serine_Prot_S9B/DPPIV"/>
</dbReference>
<protein>
    <submittedName>
        <fullName evidence="5">Peptidase S9B dipeptidylpeptidase IV domain protein</fullName>
    </submittedName>
</protein>
<dbReference type="PANTHER" id="PTHR11731">
    <property type="entry name" value="PROTEASE FAMILY S9B,C DIPEPTIDYL-PEPTIDASE IV-RELATED"/>
    <property type="match status" value="1"/>
</dbReference>
<dbReference type="GO" id="GO:0008236">
    <property type="term" value="F:serine-type peptidase activity"/>
    <property type="evidence" value="ECO:0007669"/>
    <property type="project" value="InterPro"/>
</dbReference>
<evidence type="ECO:0000256" key="1">
    <source>
        <dbReference type="SAM" id="MobiDB-lite"/>
    </source>
</evidence>
<dbReference type="HOGENOM" id="CLU_006105_3_1_0"/>
<dbReference type="Gene3D" id="2.140.10.30">
    <property type="entry name" value="Dipeptidylpeptidase IV, N-terminal domain"/>
    <property type="match status" value="1"/>
</dbReference>
<evidence type="ECO:0000259" key="4">
    <source>
        <dbReference type="Pfam" id="PF00930"/>
    </source>
</evidence>
<gene>
    <name evidence="5" type="ORF">J421_1372</name>
</gene>
<dbReference type="Gene3D" id="3.40.50.1820">
    <property type="entry name" value="alpha/beta hydrolase"/>
    <property type="match status" value="1"/>
</dbReference>
<feature type="region of interest" description="Disordered" evidence="1">
    <location>
        <begin position="102"/>
        <end position="149"/>
    </location>
</feature>
<feature type="chain" id="PRO_5004795349" evidence="2">
    <location>
        <begin position="24"/>
        <end position="742"/>
    </location>
</feature>
<dbReference type="STRING" id="861299.J421_1372"/>
<feature type="domain" description="Dipeptidylpeptidase IV N-terminal" evidence="4">
    <location>
        <begin position="139"/>
        <end position="448"/>
    </location>
</feature>
<keyword evidence="6" id="KW-1185">Reference proteome</keyword>
<dbReference type="GO" id="GO:0006508">
    <property type="term" value="P:proteolysis"/>
    <property type="evidence" value="ECO:0007669"/>
    <property type="project" value="InterPro"/>
</dbReference>
<sequence>MSPRRFHASSVALLALVATGAGAQDRLPSMPGYDRYQQMLPSYQGAVRLGSVLGGFGFGRAAGGRGVVPPSGVTWSADGRFLDYAASGTRYRLDLASKTRSTLAGDAAATPAGPPPFLGRGGGEPMRGCGGAMLPPPERGRQRPVAASPDGKLLAHYRDRNVYVCDAAGANEVAVTTDGSEKTRTKYGTASWVYGEELGQTTAMWWSPSGDRLAYFRFDESQVPDFYITQNETKLQTTLDVEAYPKPGVPNPVVELYVYDVATKQSRKIDVRDGKPFTNDVVGHYVYDVRWAPNGKDLLIHRTNRRQNVLELAACSAATGACRAIIHEEWPTGWLENHPTMRFLADSNRFIWESERTGFKNYYLYDLDGRLLKTLTRNPFEAAGIVRVDERANALWYLARDGDNYLKTQLHRVRLDGTGDRRLTDAAFAHQVDVSPDGRFFVDVAQTHDRAPVSRLVDAASGKAVAELATSDVSQMEQRGIRKAELYSYLAADGKTTLYGEIWFPSNFDPSKQYPVLTAVYGGPESGSNVPTETFSAGNPLTEYGFIVVSLSSRAAPGLGRRALDAIYMKLGQTEIDDMAEGIKALYGRPYVDRNRVGIYGTSYGGYSAVMSILRHPDVFAVASSESPPTDWRNYDTIYTERYMWIPQENAEGYDKGAAMTYVKNLRGRLMLYFGTLDNNVHTNNTMQLVRALQAAGKSFELQAGPDLGHSSLNANRRMEFLVENLIQRPERIRQGYDRATP</sequence>
<dbReference type="InParanoid" id="W0RCR7"/>
<dbReference type="PATRIC" id="fig|861299.3.peg.1394"/>
<dbReference type="InterPro" id="IPR029058">
    <property type="entry name" value="AB_hydrolase_fold"/>
</dbReference>
<evidence type="ECO:0000313" key="5">
    <source>
        <dbReference type="EMBL" id="AHG88909.1"/>
    </source>
</evidence>
<dbReference type="Proteomes" id="UP000019151">
    <property type="component" value="Chromosome"/>
</dbReference>
<dbReference type="Pfam" id="PF00930">
    <property type="entry name" value="DPPIV_N"/>
    <property type="match status" value="1"/>
</dbReference>
<feature type="compositionally biased region" description="Gly residues" evidence="1">
    <location>
        <begin position="119"/>
        <end position="131"/>
    </location>
</feature>
<feature type="domain" description="Peptidase S9 prolyl oligopeptidase catalytic" evidence="3">
    <location>
        <begin position="541"/>
        <end position="720"/>
    </location>
</feature>
<dbReference type="OrthoDB" id="9812921at2"/>
<dbReference type="PANTHER" id="PTHR11731:SF193">
    <property type="entry name" value="DIPEPTIDYL PEPTIDASE 9"/>
    <property type="match status" value="1"/>
</dbReference>
<dbReference type="InterPro" id="IPR001375">
    <property type="entry name" value="Peptidase_S9_cat"/>
</dbReference>
<dbReference type="InterPro" id="IPR002469">
    <property type="entry name" value="Peptidase_S9B_N"/>
</dbReference>
<dbReference type="SUPFAM" id="SSF82171">
    <property type="entry name" value="DPP6 N-terminal domain-like"/>
    <property type="match status" value="1"/>
</dbReference>
<proteinExistence type="predicted"/>
<dbReference type="EMBL" id="CP007128">
    <property type="protein sequence ID" value="AHG88909.1"/>
    <property type="molecule type" value="Genomic_DNA"/>
</dbReference>
<feature type="signal peptide" evidence="2">
    <location>
        <begin position="1"/>
        <end position="23"/>
    </location>
</feature>
<evidence type="ECO:0000259" key="3">
    <source>
        <dbReference type="Pfam" id="PF00326"/>
    </source>
</evidence>
<dbReference type="KEGG" id="gba:J421_1372"/>
<dbReference type="SUPFAM" id="SSF53474">
    <property type="entry name" value="alpha/beta-Hydrolases"/>
    <property type="match status" value="1"/>
</dbReference>
<dbReference type="AlphaFoldDB" id="W0RCR7"/>
<dbReference type="RefSeq" id="WP_104022343.1">
    <property type="nucleotide sequence ID" value="NZ_CP007128.1"/>
</dbReference>
<organism evidence="5 6">
    <name type="scientific">Gemmatirosa kalamazoonensis</name>
    <dbReference type="NCBI Taxonomy" id="861299"/>
    <lineage>
        <taxon>Bacteria</taxon>
        <taxon>Pseudomonadati</taxon>
        <taxon>Gemmatimonadota</taxon>
        <taxon>Gemmatimonadia</taxon>
        <taxon>Gemmatimonadales</taxon>
        <taxon>Gemmatimonadaceae</taxon>
        <taxon>Gemmatirosa</taxon>
    </lineage>
</organism>
<evidence type="ECO:0000256" key="2">
    <source>
        <dbReference type="SAM" id="SignalP"/>
    </source>
</evidence>
<keyword evidence="2" id="KW-0732">Signal</keyword>
<accession>W0RCR7</accession>
<dbReference type="GO" id="GO:0008239">
    <property type="term" value="F:dipeptidyl-peptidase activity"/>
    <property type="evidence" value="ECO:0007669"/>
    <property type="project" value="TreeGrafter"/>
</dbReference>